<gene>
    <name evidence="2" type="ORF">E8Q35_15420</name>
</gene>
<dbReference type="EMBL" id="SSUX01000011">
    <property type="protein sequence ID" value="THJ43692.1"/>
    <property type="molecule type" value="Genomic_DNA"/>
</dbReference>
<proteinExistence type="predicted"/>
<feature type="region of interest" description="Disordered" evidence="1">
    <location>
        <begin position="1"/>
        <end position="76"/>
    </location>
</feature>
<dbReference type="AlphaFoldDB" id="A0A4V3YZM1"/>
<comment type="caution">
    <text evidence="2">The sequence shown here is derived from an EMBL/GenBank/DDBJ whole genome shotgun (WGS) entry which is preliminary data.</text>
</comment>
<evidence type="ECO:0000313" key="2">
    <source>
        <dbReference type="EMBL" id="THJ43692.1"/>
    </source>
</evidence>
<accession>A0A4V3YZM1</accession>
<protein>
    <submittedName>
        <fullName evidence="2">Uncharacterized protein</fullName>
    </submittedName>
</protein>
<sequence length="278" mass="30498">MMSNENKVNGISFAVDGSPSPANDTTSSFNSGAPLTPPPSYDAAPELDPVTEARLAAEKAYEEKDTPLDEQPEEPRRTVTGFQAILAMLLNAGHRTKAPSMQGATSIPKAHFNALDVANKQRKLVEAREALESSSSLLTNMLKERGYHERVMAELHSGGGTQYIEQVIANDPEIKKCLKTVNNDLNSFDGLLKDAVFLAQSTEKTEMNRQALESLEETIGLFSAKDIEDCPVMVKGKFESLKDSFNELIDQFKIDFKGIMESIFKVFSGNSRSASPKF</sequence>
<organism evidence="2 3">
    <name type="scientific">Aeromonas veronii</name>
    <dbReference type="NCBI Taxonomy" id="654"/>
    <lineage>
        <taxon>Bacteria</taxon>
        <taxon>Pseudomonadati</taxon>
        <taxon>Pseudomonadota</taxon>
        <taxon>Gammaproteobacteria</taxon>
        <taxon>Aeromonadales</taxon>
        <taxon>Aeromonadaceae</taxon>
        <taxon>Aeromonas</taxon>
    </lineage>
</organism>
<reference evidence="2 3" key="1">
    <citation type="submission" date="2019-04" db="EMBL/GenBank/DDBJ databases">
        <title>Comparative genomics of Aeromonas veronii strains pathogenic to fish.</title>
        <authorList>
            <person name="Cascarano M.C."/>
            <person name="Smyrli M."/>
            <person name="Katharios P."/>
        </authorList>
    </citation>
    <scope>NUCLEOTIDE SEQUENCE [LARGE SCALE GENOMIC DNA]</scope>
    <source>
        <strain evidence="2 3">XU1</strain>
    </source>
</reference>
<feature type="compositionally biased region" description="Basic and acidic residues" evidence="1">
    <location>
        <begin position="55"/>
        <end position="76"/>
    </location>
</feature>
<name>A0A4V3YZM1_AERVE</name>
<evidence type="ECO:0000313" key="3">
    <source>
        <dbReference type="Proteomes" id="UP000309618"/>
    </source>
</evidence>
<dbReference type="Proteomes" id="UP000309618">
    <property type="component" value="Unassembled WGS sequence"/>
</dbReference>
<evidence type="ECO:0000256" key="1">
    <source>
        <dbReference type="SAM" id="MobiDB-lite"/>
    </source>
</evidence>
<dbReference type="RefSeq" id="WP_136502131.1">
    <property type="nucleotide sequence ID" value="NZ_SSUX01000011.1"/>
</dbReference>
<feature type="compositionally biased region" description="Polar residues" evidence="1">
    <location>
        <begin position="20"/>
        <end position="33"/>
    </location>
</feature>